<evidence type="ECO:0000256" key="2">
    <source>
        <dbReference type="ARBA" id="ARBA00012513"/>
    </source>
</evidence>
<organism evidence="18">
    <name type="scientific">Chaetomium thermophilum (strain DSM 1495 / CBS 144.50 / IMI 039719)</name>
    <name type="common">Thermochaetoides thermophila</name>
    <dbReference type="NCBI Taxonomy" id="759272"/>
    <lineage>
        <taxon>Eukaryota</taxon>
        <taxon>Fungi</taxon>
        <taxon>Dikarya</taxon>
        <taxon>Ascomycota</taxon>
        <taxon>Pezizomycotina</taxon>
        <taxon>Sordariomycetes</taxon>
        <taxon>Sordariomycetidae</taxon>
        <taxon>Sordariales</taxon>
        <taxon>Chaetomiaceae</taxon>
        <taxon>Thermochaetoides</taxon>
    </lineage>
</organism>
<dbReference type="EMBL" id="GL988043">
    <property type="protein sequence ID" value="EGS19694.1"/>
    <property type="molecule type" value="Genomic_DNA"/>
</dbReference>
<comment type="subcellular location">
    <subcellularLocation>
        <location evidence="1">Preautophagosomal structure membrane</location>
        <topology evidence="1">Peripheral membrane protein</topology>
    </subcellularLocation>
</comment>
<feature type="compositionally biased region" description="Basic and acidic residues" evidence="15">
    <location>
        <begin position="797"/>
        <end position="813"/>
    </location>
</feature>
<keyword evidence="10" id="KW-0072">Autophagy</keyword>
<evidence type="ECO:0000256" key="12">
    <source>
        <dbReference type="ARBA" id="ARBA00047899"/>
    </source>
</evidence>
<evidence type="ECO:0000259" key="16">
    <source>
        <dbReference type="PROSITE" id="PS50011"/>
    </source>
</evidence>
<dbReference type="SUPFAM" id="SSF56112">
    <property type="entry name" value="Protein kinase-like (PK-like)"/>
    <property type="match status" value="1"/>
</dbReference>
<dbReference type="eggNOG" id="KOG0616">
    <property type="taxonomic scope" value="Eukaryota"/>
</dbReference>
<dbReference type="RefSeq" id="XP_006694579.1">
    <property type="nucleotide sequence ID" value="XM_006694516.1"/>
</dbReference>
<protein>
    <recommendedName>
        <fullName evidence="2">non-specific serine/threonine protein kinase</fullName>
        <ecNumber evidence="2">2.7.11.1</ecNumber>
    </recommendedName>
    <alternativeName>
        <fullName evidence="11">Autophagy-related protein 1</fullName>
    </alternativeName>
</protein>
<evidence type="ECO:0000256" key="11">
    <source>
        <dbReference type="ARBA" id="ARBA00030237"/>
    </source>
</evidence>
<feature type="compositionally biased region" description="Basic and acidic residues" evidence="15">
    <location>
        <begin position="684"/>
        <end position="706"/>
    </location>
</feature>
<dbReference type="GO" id="GO:0000422">
    <property type="term" value="P:autophagy of mitochondrion"/>
    <property type="evidence" value="ECO:0007669"/>
    <property type="project" value="TreeGrafter"/>
</dbReference>
<gene>
    <name evidence="17" type="ORF">CTHT_0041750</name>
</gene>
<feature type="compositionally biased region" description="Low complexity" evidence="15">
    <location>
        <begin position="657"/>
        <end position="671"/>
    </location>
</feature>
<dbReference type="HOGENOM" id="CLU_017099_0_0_1"/>
<keyword evidence="18" id="KW-1185">Reference proteome</keyword>
<dbReference type="GO" id="GO:0005829">
    <property type="term" value="C:cytosol"/>
    <property type="evidence" value="ECO:0007669"/>
    <property type="project" value="TreeGrafter"/>
</dbReference>
<evidence type="ECO:0000256" key="8">
    <source>
        <dbReference type="ARBA" id="ARBA00022840"/>
    </source>
</evidence>
<dbReference type="Proteomes" id="UP000008066">
    <property type="component" value="Unassembled WGS sequence"/>
</dbReference>
<dbReference type="PROSITE" id="PS50011">
    <property type="entry name" value="PROTEIN_KINASE_DOM"/>
    <property type="match status" value="1"/>
</dbReference>
<feature type="region of interest" description="Disordered" evidence="15">
    <location>
        <begin position="599"/>
        <end position="730"/>
    </location>
</feature>
<dbReference type="InterPro" id="IPR008271">
    <property type="entry name" value="Ser/Thr_kinase_AS"/>
</dbReference>
<keyword evidence="9" id="KW-0653">Protein transport</keyword>
<dbReference type="SMART" id="SM00220">
    <property type="entry name" value="S_TKc"/>
    <property type="match status" value="1"/>
</dbReference>
<dbReference type="KEGG" id="cthr:CTHT_0041750"/>
<dbReference type="OMA" id="GRIWEAE"/>
<evidence type="ECO:0000256" key="13">
    <source>
        <dbReference type="ARBA" id="ARBA00048679"/>
    </source>
</evidence>
<dbReference type="InterPro" id="IPR017441">
    <property type="entry name" value="Protein_kinase_ATP_BS"/>
</dbReference>
<dbReference type="PANTHER" id="PTHR24348:SF22">
    <property type="entry name" value="NON-SPECIFIC SERINE_THREONINE PROTEIN KINASE"/>
    <property type="match status" value="1"/>
</dbReference>
<evidence type="ECO:0000256" key="10">
    <source>
        <dbReference type="ARBA" id="ARBA00023006"/>
    </source>
</evidence>
<evidence type="ECO:0000256" key="6">
    <source>
        <dbReference type="ARBA" id="ARBA00022741"/>
    </source>
</evidence>
<dbReference type="AlphaFoldDB" id="G0SAC2"/>
<dbReference type="GO" id="GO:0005776">
    <property type="term" value="C:autophagosome"/>
    <property type="evidence" value="ECO:0007669"/>
    <property type="project" value="TreeGrafter"/>
</dbReference>
<sequence>MGDASDWQTVMPSSRSALHRMSGAHIEEYEKQIIKEWEASQGHWSGLGKHFSLDKSVDPDLVKKAISRLKASADEPPLGTGSYGIVQKVTYFHNNRRVFLARKLVSRPRRVPIQYLLEEAKVMEKLAHDHIIKLVGTYYDPKYLYLLLWPVAACNLENILLDIDGLRTGKGDRDDIITRLKDLGLTNLAAIDRENSNFGTSAGSCSKQCTCCPLNYLRQLSGCITRAVKHCHDRDIRHLDLKPSNILLNPGRVYLADFGIARDVHDRDHTMTRGNLGTFRWRAPEVNQVQSDWSMKAADVYSLGLILLNLATFIYHSPLGSFEDMITEEKSSVKAEKLRKCITDLERIARTSKEVDDSQDAINPKPFIQLASKMVSISPSARPVISEVHSELVILGGPSQIYHGHCCKEDKDFLIHQLYKKLDFMMEDHNHMVKDHNRVQAENASLAHELEVLKANQETWEQRLKNEYSKYSANIKILQEQLDKERDELHRLRTELQKTNKLPRQSLRRPATEVLTSPTSSEEGLRMRRHTQPQPSRSHVVGLSTPSPSSSQILNARSSNTSLPPRPTPSPSKAATRRDSLIPPSIVSAVPASPTISAVTIPQDKNPSYPMIRTRSLGNSRIPIPANPATPIRSTTPNPAAANSVRDPSSTENSQYSMSSSVFSHNNSRLSLSKSWDITPADGDMVRSPRSEKDDPVRNRDRERARYRSRSNSGNESGNEDGDGSDRVIHGLGLGLTEKEDYHRRQSIGSAATGNSSAVNASGTARYAESVVSANSVASRSTNPPPTARKTLPPRLISERSWADVAAQREPRW</sequence>
<dbReference type="GO" id="GO:0015031">
    <property type="term" value="P:protein transport"/>
    <property type="evidence" value="ECO:0007669"/>
    <property type="project" value="UniProtKB-KW"/>
</dbReference>
<evidence type="ECO:0000256" key="9">
    <source>
        <dbReference type="ARBA" id="ARBA00022927"/>
    </source>
</evidence>
<feature type="binding site" evidence="14">
    <location>
        <position position="103"/>
    </location>
    <ligand>
        <name>ATP</name>
        <dbReference type="ChEBI" id="CHEBI:30616"/>
    </ligand>
</feature>
<dbReference type="GO" id="GO:0034727">
    <property type="term" value="P:piecemeal microautophagy of the nucleus"/>
    <property type="evidence" value="ECO:0007669"/>
    <property type="project" value="TreeGrafter"/>
</dbReference>
<keyword evidence="6 14" id="KW-0547">Nucleotide-binding</keyword>
<dbReference type="Gene3D" id="1.10.510.10">
    <property type="entry name" value="Transferase(Phosphotransferase) domain 1"/>
    <property type="match status" value="1"/>
</dbReference>
<evidence type="ECO:0000256" key="14">
    <source>
        <dbReference type="PROSITE-ProRule" id="PRU10141"/>
    </source>
</evidence>
<keyword evidence="5" id="KW-0808">Transferase</keyword>
<feature type="compositionally biased region" description="Polar residues" evidence="15">
    <location>
        <begin position="544"/>
        <end position="556"/>
    </location>
</feature>
<dbReference type="PROSITE" id="PS00107">
    <property type="entry name" value="PROTEIN_KINASE_ATP"/>
    <property type="match status" value="1"/>
</dbReference>
<comment type="catalytic activity">
    <reaction evidence="13">
        <text>L-seryl-[protein] + ATP = O-phospho-L-seryl-[protein] + ADP + H(+)</text>
        <dbReference type="Rhea" id="RHEA:17989"/>
        <dbReference type="Rhea" id="RHEA-COMP:9863"/>
        <dbReference type="Rhea" id="RHEA-COMP:11604"/>
        <dbReference type="ChEBI" id="CHEBI:15378"/>
        <dbReference type="ChEBI" id="CHEBI:29999"/>
        <dbReference type="ChEBI" id="CHEBI:30616"/>
        <dbReference type="ChEBI" id="CHEBI:83421"/>
        <dbReference type="ChEBI" id="CHEBI:456216"/>
        <dbReference type="EC" id="2.7.11.1"/>
    </reaction>
</comment>
<evidence type="ECO:0000256" key="7">
    <source>
        <dbReference type="ARBA" id="ARBA00022777"/>
    </source>
</evidence>
<dbReference type="GeneID" id="18258213"/>
<keyword evidence="8 14" id="KW-0067">ATP-binding</keyword>
<dbReference type="GO" id="GO:0042594">
    <property type="term" value="P:response to starvation"/>
    <property type="evidence" value="ECO:0007669"/>
    <property type="project" value="TreeGrafter"/>
</dbReference>
<feature type="compositionally biased region" description="Polar residues" evidence="15">
    <location>
        <begin position="749"/>
        <end position="763"/>
    </location>
</feature>
<dbReference type="GO" id="GO:0004674">
    <property type="term" value="F:protein serine/threonine kinase activity"/>
    <property type="evidence" value="ECO:0007669"/>
    <property type="project" value="UniProtKB-KW"/>
</dbReference>
<keyword evidence="3" id="KW-0813">Transport</keyword>
<evidence type="ECO:0000256" key="1">
    <source>
        <dbReference type="ARBA" id="ARBA00004623"/>
    </source>
</evidence>
<feature type="compositionally biased region" description="Low complexity" evidence="15">
    <location>
        <begin position="768"/>
        <end position="781"/>
    </location>
</feature>
<dbReference type="InterPro" id="IPR045269">
    <property type="entry name" value="Atg1-like"/>
</dbReference>
<feature type="region of interest" description="Disordered" evidence="15">
    <location>
        <begin position="749"/>
        <end position="813"/>
    </location>
</feature>
<dbReference type="GO" id="GO:0061709">
    <property type="term" value="P:reticulophagy"/>
    <property type="evidence" value="ECO:0007669"/>
    <property type="project" value="TreeGrafter"/>
</dbReference>
<evidence type="ECO:0000313" key="18">
    <source>
        <dbReference type="Proteomes" id="UP000008066"/>
    </source>
</evidence>
<name>G0SAC2_CHATD</name>
<evidence type="ECO:0000256" key="5">
    <source>
        <dbReference type="ARBA" id="ARBA00022679"/>
    </source>
</evidence>
<comment type="catalytic activity">
    <reaction evidence="12">
        <text>L-threonyl-[protein] + ATP = O-phospho-L-threonyl-[protein] + ADP + H(+)</text>
        <dbReference type="Rhea" id="RHEA:46608"/>
        <dbReference type="Rhea" id="RHEA-COMP:11060"/>
        <dbReference type="Rhea" id="RHEA-COMP:11605"/>
        <dbReference type="ChEBI" id="CHEBI:15378"/>
        <dbReference type="ChEBI" id="CHEBI:30013"/>
        <dbReference type="ChEBI" id="CHEBI:30616"/>
        <dbReference type="ChEBI" id="CHEBI:61977"/>
        <dbReference type="ChEBI" id="CHEBI:456216"/>
        <dbReference type="EC" id="2.7.11.1"/>
    </reaction>
</comment>
<dbReference type="STRING" id="759272.G0SAC2"/>
<dbReference type="Pfam" id="PF00069">
    <property type="entry name" value="Pkinase"/>
    <property type="match status" value="2"/>
</dbReference>
<dbReference type="Gene3D" id="3.30.200.20">
    <property type="entry name" value="Phosphorylase Kinase, domain 1"/>
    <property type="match status" value="1"/>
</dbReference>
<proteinExistence type="predicted"/>
<dbReference type="GO" id="GO:0000045">
    <property type="term" value="P:autophagosome assembly"/>
    <property type="evidence" value="ECO:0007669"/>
    <property type="project" value="TreeGrafter"/>
</dbReference>
<keyword evidence="7" id="KW-0418">Kinase</keyword>
<dbReference type="OrthoDB" id="248923at2759"/>
<feature type="compositionally biased region" description="Polar residues" evidence="15">
    <location>
        <begin position="646"/>
        <end position="656"/>
    </location>
</feature>
<accession>G0SAC2</accession>
<dbReference type="GO" id="GO:0034045">
    <property type="term" value="C:phagophore assembly site membrane"/>
    <property type="evidence" value="ECO:0007669"/>
    <property type="project" value="UniProtKB-SubCell"/>
</dbReference>
<evidence type="ECO:0000256" key="4">
    <source>
        <dbReference type="ARBA" id="ARBA00022527"/>
    </source>
</evidence>
<feature type="region of interest" description="Disordered" evidence="15">
    <location>
        <begin position="494"/>
        <end position="587"/>
    </location>
</feature>
<keyword evidence="4" id="KW-0723">Serine/threonine-protein kinase</keyword>
<dbReference type="EC" id="2.7.11.1" evidence="2"/>
<dbReference type="PANTHER" id="PTHR24348">
    <property type="entry name" value="SERINE/THREONINE-PROTEIN KINASE UNC-51-RELATED"/>
    <property type="match status" value="1"/>
</dbReference>
<dbReference type="CDD" id="cd00180">
    <property type="entry name" value="PKc"/>
    <property type="match status" value="1"/>
</dbReference>
<dbReference type="GO" id="GO:0005524">
    <property type="term" value="F:ATP binding"/>
    <property type="evidence" value="ECO:0007669"/>
    <property type="project" value="UniProtKB-UniRule"/>
</dbReference>
<dbReference type="InterPro" id="IPR000719">
    <property type="entry name" value="Prot_kinase_dom"/>
</dbReference>
<feature type="domain" description="Protein kinase" evidence="16">
    <location>
        <begin position="72"/>
        <end position="392"/>
    </location>
</feature>
<evidence type="ECO:0000256" key="3">
    <source>
        <dbReference type="ARBA" id="ARBA00022448"/>
    </source>
</evidence>
<evidence type="ECO:0000313" key="17">
    <source>
        <dbReference type="EMBL" id="EGS19694.1"/>
    </source>
</evidence>
<evidence type="ECO:0000256" key="15">
    <source>
        <dbReference type="SAM" id="MobiDB-lite"/>
    </source>
</evidence>
<dbReference type="PROSITE" id="PS00108">
    <property type="entry name" value="PROTEIN_KINASE_ST"/>
    <property type="match status" value="1"/>
</dbReference>
<dbReference type="GO" id="GO:0010506">
    <property type="term" value="P:regulation of autophagy"/>
    <property type="evidence" value="ECO:0007669"/>
    <property type="project" value="InterPro"/>
</dbReference>
<dbReference type="InterPro" id="IPR011009">
    <property type="entry name" value="Kinase-like_dom_sf"/>
</dbReference>
<reference evidence="17 18" key="1">
    <citation type="journal article" date="2011" name="Cell">
        <title>Insight into structure and assembly of the nuclear pore complex by utilizing the genome of a eukaryotic thermophile.</title>
        <authorList>
            <person name="Amlacher S."/>
            <person name="Sarges P."/>
            <person name="Flemming D."/>
            <person name="van Noort V."/>
            <person name="Kunze R."/>
            <person name="Devos D.P."/>
            <person name="Arumugam M."/>
            <person name="Bork P."/>
            <person name="Hurt E."/>
        </authorList>
    </citation>
    <scope>NUCLEOTIDE SEQUENCE [LARGE SCALE GENOMIC DNA]</scope>
    <source>
        <strain evidence="18">DSM 1495 / CBS 144.50 / IMI 039719</strain>
    </source>
</reference>